<reference evidence="2 4" key="1">
    <citation type="submission" date="2015-03" db="EMBL/GenBank/DDBJ databases">
        <authorList>
            <consortium name="Pathogen Informatics"/>
            <person name="Murphy D."/>
        </authorList>
    </citation>
    <scope>NUCLEOTIDE SEQUENCE [LARGE SCALE GENOMIC DNA]</scope>
    <source>
        <strain evidence="2 4">PAP036</strain>
    </source>
</reference>
<keyword evidence="1" id="KW-0472">Membrane</keyword>
<evidence type="ECO:0000313" key="3">
    <source>
        <dbReference type="EMBL" id="RIT39632.1"/>
    </source>
</evidence>
<evidence type="ECO:0000313" key="2">
    <source>
        <dbReference type="EMBL" id="CPT48676.1"/>
    </source>
</evidence>
<name>A0A0U0WXM5_9MYCO</name>
<comment type="caution">
    <text evidence="2">The sequence shown here is derived from an EMBL/GenBank/DDBJ whole genome shotgun (WGS) entry which is preliminary data.</text>
</comment>
<dbReference type="Proteomes" id="UP000284557">
    <property type="component" value="Unassembled WGS sequence"/>
</dbReference>
<accession>A0A0U0WXM5</accession>
<dbReference type="EMBL" id="QXBN01000008">
    <property type="protein sequence ID" value="RIT39632.1"/>
    <property type="molecule type" value="Genomic_DNA"/>
</dbReference>
<sequence>MEPGFQIYGPHKAEAASPIEHMNDLVTALLIAALFIALGVAKFGPFWTVNY</sequence>
<dbReference type="AlphaFoldDB" id="A0A0U0WXM5"/>
<keyword evidence="1" id="KW-1133">Transmembrane helix</keyword>
<evidence type="ECO:0000313" key="4">
    <source>
        <dbReference type="Proteomes" id="UP000038487"/>
    </source>
</evidence>
<gene>
    <name evidence="3" type="ORF">D2E76_12975</name>
    <name evidence="2" type="ORF">ERS075527_03609</name>
</gene>
<evidence type="ECO:0000313" key="5">
    <source>
        <dbReference type="Proteomes" id="UP000284557"/>
    </source>
</evidence>
<feature type="transmembrane region" description="Helical" evidence="1">
    <location>
        <begin position="25"/>
        <end position="49"/>
    </location>
</feature>
<evidence type="ECO:0000256" key="1">
    <source>
        <dbReference type="SAM" id="Phobius"/>
    </source>
</evidence>
<dbReference type="EMBL" id="CSUW01000009">
    <property type="protein sequence ID" value="CPT48676.1"/>
    <property type="molecule type" value="Genomic_DNA"/>
</dbReference>
<dbReference type="Proteomes" id="UP000038487">
    <property type="component" value="Unassembled WGS sequence"/>
</dbReference>
<reference evidence="3 5" key="2">
    <citation type="submission" date="2018-08" db="EMBL/GenBank/DDBJ databases">
        <title>Linezolid Resistance in Mycobacterium abscessus: MIC Distribution and Comprehensive Investigation of Resistance Mechanisms.</title>
        <authorList>
            <person name="Ye M."/>
            <person name="Xu L."/>
            <person name="Zou Y."/>
            <person name="Li B."/>
            <person name="Guo Q."/>
            <person name="Zhang Y."/>
            <person name="Zhan M."/>
            <person name="Xu B."/>
            <person name="Yu F."/>
            <person name="Zhang Z."/>
            <person name="Chu H."/>
        </authorList>
    </citation>
    <scope>NUCLEOTIDE SEQUENCE [LARGE SCALE GENOMIC DNA]</scope>
    <source>
        <strain evidence="3 5">G143</strain>
    </source>
</reference>
<organism evidence="2 4">
    <name type="scientific">Mycobacteroides abscessus</name>
    <dbReference type="NCBI Taxonomy" id="36809"/>
    <lineage>
        <taxon>Bacteria</taxon>
        <taxon>Bacillati</taxon>
        <taxon>Actinomycetota</taxon>
        <taxon>Actinomycetes</taxon>
        <taxon>Mycobacteriales</taxon>
        <taxon>Mycobacteriaceae</taxon>
        <taxon>Mycobacteroides</taxon>
    </lineage>
</organism>
<dbReference type="RefSeq" id="WP_005057004.1">
    <property type="nucleotide sequence ID" value="NZ_QXBN01000008.1"/>
</dbReference>
<proteinExistence type="predicted"/>
<protein>
    <submittedName>
        <fullName evidence="2">Uncharacterized protein</fullName>
    </submittedName>
</protein>
<keyword evidence="1" id="KW-0812">Transmembrane</keyword>